<dbReference type="KEGG" id="lji:ELX58_02805"/>
<reference evidence="2" key="1">
    <citation type="submission" date="2018-12" db="EMBL/GenBank/DDBJ databases">
        <title>A new species of lactobacillus.</title>
        <authorList>
            <person name="Jian Y."/>
            <person name="Xin L."/>
            <person name="Hong Z.J."/>
            <person name="Ming L.Z."/>
            <person name="Hong X.Z."/>
        </authorList>
    </citation>
    <scope>NUCLEOTIDE SEQUENCE [LARGE SCALE GENOMIC DNA]</scope>
    <source>
        <strain evidence="2">HSLZ-75</strain>
    </source>
</reference>
<dbReference type="GO" id="GO:0005829">
    <property type="term" value="C:cytosol"/>
    <property type="evidence" value="ECO:0007669"/>
    <property type="project" value="TreeGrafter"/>
</dbReference>
<evidence type="ECO:0000313" key="1">
    <source>
        <dbReference type="EMBL" id="QBP18092.1"/>
    </source>
</evidence>
<proteinExistence type="predicted"/>
<dbReference type="PANTHER" id="PTHR43235">
    <property type="entry name" value="GLUTAMINE AMIDOTRANSFERASE PB2B2.05-RELATED"/>
    <property type="match status" value="1"/>
</dbReference>
<dbReference type="InterPro" id="IPR029062">
    <property type="entry name" value="Class_I_gatase-like"/>
</dbReference>
<keyword evidence="2" id="KW-1185">Reference proteome</keyword>
<organism evidence="1 2">
    <name type="scientific">Acetilactobacillus jinshanensis</name>
    <dbReference type="NCBI Taxonomy" id="1720083"/>
    <lineage>
        <taxon>Bacteria</taxon>
        <taxon>Bacillati</taxon>
        <taxon>Bacillota</taxon>
        <taxon>Bacilli</taxon>
        <taxon>Lactobacillales</taxon>
        <taxon>Lactobacillaceae</taxon>
        <taxon>Acetilactobacillus</taxon>
    </lineage>
</organism>
<dbReference type="Pfam" id="PF07722">
    <property type="entry name" value="Peptidase_C26"/>
    <property type="match status" value="1"/>
</dbReference>
<keyword evidence="1" id="KW-0378">Hydrolase</keyword>
<evidence type="ECO:0000313" key="2">
    <source>
        <dbReference type="Proteomes" id="UP000294321"/>
    </source>
</evidence>
<accession>A0A4P6ZKY8</accession>
<protein>
    <submittedName>
        <fullName evidence="1">Gamma-glutamyl-gamma-aminobutyrate hydrolase family protein</fullName>
    </submittedName>
</protein>
<dbReference type="PROSITE" id="PS51273">
    <property type="entry name" value="GATASE_TYPE_1"/>
    <property type="match status" value="1"/>
</dbReference>
<dbReference type="GO" id="GO:0006598">
    <property type="term" value="P:polyamine catabolic process"/>
    <property type="evidence" value="ECO:0007669"/>
    <property type="project" value="TreeGrafter"/>
</dbReference>
<dbReference type="RefSeq" id="WP_133441649.1">
    <property type="nucleotide sequence ID" value="NZ_CP034726.1"/>
</dbReference>
<dbReference type="GO" id="GO:0033969">
    <property type="term" value="F:gamma-glutamyl-gamma-aminobutyrate hydrolase activity"/>
    <property type="evidence" value="ECO:0007669"/>
    <property type="project" value="TreeGrafter"/>
</dbReference>
<dbReference type="AlphaFoldDB" id="A0A4P6ZKY8"/>
<dbReference type="InterPro" id="IPR044668">
    <property type="entry name" value="PuuD-like"/>
</dbReference>
<dbReference type="Gene3D" id="3.40.50.880">
    <property type="match status" value="1"/>
</dbReference>
<sequence>MKIGITSDIINTHTANHWQTAAEGIHKKVADVVAKNGALPFILPIVNAKLINAYLHLVDGIIITGGCDINPSFYNEQPLNGICTGERNRDLFEFELVHQAIQMHKPILGLCRGLQVINVALGGSLYQNLMVQLPDDKIQHEQKAAGNKPTHSILVKSGTHLHHALGDKAFVNSRHHEAVKKLGKGLVASAYAPDHVIEAIESPDGLLQGIQWHPEDLYYNYPKQEKLFQDYLTRVAHIKAHRVELVQKQLNSHTEPNNVSISK</sequence>
<dbReference type="CDD" id="cd01745">
    <property type="entry name" value="GATase1_2"/>
    <property type="match status" value="1"/>
</dbReference>
<dbReference type="Proteomes" id="UP000294321">
    <property type="component" value="Chromosome"/>
</dbReference>
<dbReference type="InterPro" id="IPR011697">
    <property type="entry name" value="Peptidase_C26"/>
</dbReference>
<dbReference type="PANTHER" id="PTHR43235:SF1">
    <property type="entry name" value="GLUTAMINE AMIDOTRANSFERASE PB2B2.05-RELATED"/>
    <property type="match status" value="1"/>
</dbReference>
<dbReference type="OrthoDB" id="9813383at2"/>
<dbReference type="SUPFAM" id="SSF52317">
    <property type="entry name" value="Class I glutamine amidotransferase-like"/>
    <property type="match status" value="1"/>
</dbReference>
<dbReference type="EMBL" id="CP034726">
    <property type="protein sequence ID" value="QBP18092.1"/>
    <property type="molecule type" value="Genomic_DNA"/>
</dbReference>
<name>A0A4P6ZKY8_9LACO</name>
<gene>
    <name evidence="1" type="ORF">ELX58_02805</name>
</gene>